<evidence type="ECO:0000256" key="1">
    <source>
        <dbReference type="ARBA" id="ARBA00022679"/>
    </source>
</evidence>
<dbReference type="Gene3D" id="3.80.30.20">
    <property type="entry name" value="tm_1862 like domain"/>
    <property type="match status" value="1"/>
</dbReference>
<name>A0A645FRQ7_9ZZZZ</name>
<dbReference type="GO" id="GO:0051536">
    <property type="term" value="F:iron-sulfur cluster binding"/>
    <property type="evidence" value="ECO:0007669"/>
    <property type="project" value="InterPro"/>
</dbReference>
<dbReference type="GO" id="GO:0035598">
    <property type="term" value="F:tRNA (N(6)-L-threonylcarbamoyladenosine(37)-C(2))-methylthiotransferase activity"/>
    <property type="evidence" value="ECO:0007669"/>
    <property type="project" value="UniProtKB-EC"/>
</dbReference>
<dbReference type="InterPro" id="IPR006638">
    <property type="entry name" value="Elp3/MiaA/NifB-like_rSAM"/>
</dbReference>
<protein>
    <submittedName>
        <fullName evidence="3">Threonylcarbamoyladenosine tRNA methylthiotransferase MtaB</fullName>
        <ecNumber evidence="3">2.8.4.5</ecNumber>
    </submittedName>
</protein>
<dbReference type="PROSITE" id="PS51918">
    <property type="entry name" value="RADICAL_SAM"/>
    <property type="match status" value="1"/>
</dbReference>
<dbReference type="InterPro" id="IPR007197">
    <property type="entry name" value="rSAM"/>
</dbReference>
<evidence type="ECO:0000313" key="3">
    <source>
        <dbReference type="EMBL" id="MPN17111.1"/>
    </source>
</evidence>
<dbReference type="AlphaFoldDB" id="A0A645FRQ7"/>
<gene>
    <name evidence="3" type="primary">mtaB_32</name>
    <name evidence="3" type="ORF">SDC9_164461</name>
</gene>
<feature type="domain" description="Radical SAM core" evidence="2">
    <location>
        <begin position="1"/>
        <end position="176"/>
    </location>
</feature>
<dbReference type="SMART" id="SM00729">
    <property type="entry name" value="Elp3"/>
    <property type="match status" value="1"/>
</dbReference>
<dbReference type="SUPFAM" id="SSF102114">
    <property type="entry name" value="Radical SAM enzymes"/>
    <property type="match status" value="1"/>
</dbReference>
<accession>A0A645FRQ7</accession>
<organism evidence="3">
    <name type="scientific">bioreactor metagenome</name>
    <dbReference type="NCBI Taxonomy" id="1076179"/>
    <lineage>
        <taxon>unclassified sequences</taxon>
        <taxon>metagenomes</taxon>
        <taxon>ecological metagenomes</taxon>
    </lineage>
</organism>
<dbReference type="InterPro" id="IPR023404">
    <property type="entry name" value="rSAM_horseshoe"/>
</dbReference>
<dbReference type="InterPro" id="IPR058240">
    <property type="entry name" value="rSAM_sf"/>
</dbReference>
<comment type="caution">
    <text evidence="3">The sequence shown here is derived from an EMBL/GenBank/DDBJ whole genome shotgun (WGS) entry which is preliminary data.</text>
</comment>
<reference evidence="3" key="1">
    <citation type="submission" date="2019-08" db="EMBL/GenBank/DDBJ databases">
        <authorList>
            <person name="Kucharzyk K."/>
            <person name="Murdoch R.W."/>
            <person name="Higgins S."/>
            <person name="Loffler F."/>
        </authorList>
    </citation>
    <scope>NUCLEOTIDE SEQUENCE</scope>
</reference>
<dbReference type="EMBL" id="VSSQ01064148">
    <property type="protein sequence ID" value="MPN17111.1"/>
    <property type="molecule type" value="Genomic_DNA"/>
</dbReference>
<dbReference type="EC" id="2.8.4.5" evidence="3"/>
<evidence type="ECO:0000259" key="2">
    <source>
        <dbReference type="PROSITE" id="PS51918"/>
    </source>
</evidence>
<dbReference type="Pfam" id="PF04055">
    <property type="entry name" value="Radical_SAM"/>
    <property type="match status" value="1"/>
</dbReference>
<proteinExistence type="predicted"/>
<keyword evidence="1 3" id="KW-0808">Transferase</keyword>
<dbReference type="PANTHER" id="PTHR11918:SF45">
    <property type="entry name" value="THREONYLCARBAMOYLADENOSINE TRNA METHYLTHIOTRANSFERASE"/>
    <property type="match status" value="1"/>
</dbReference>
<sequence length="239" mass="27446">MLTGIHVASYGKELHNSNLLAVIEKIHPIEGIERIRFSSIEPNIVTEEFMAGLSQLKKVCHHFHLSLQSGCDRTLKAMNRKYTTEKYLQAVQTIRKYWDDAAITTDIIVGFPGETDEDFRESYDFAKKIAFSKIHVFPYSPKKGTPAEKMHCQIAPQLKAERSRILIELSDKMAQDFINKFINKEVEVLFEQGHKEKIFEGHTSNYINVTVESDENIKNKILRVKLINAQNEKAFGDIC</sequence>
<dbReference type="PANTHER" id="PTHR11918">
    <property type="entry name" value="RADICAL SAM PROTEINS"/>
    <property type="match status" value="1"/>
</dbReference>